<organism evidence="8 9">
    <name type="scientific">Adineta steineri</name>
    <dbReference type="NCBI Taxonomy" id="433720"/>
    <lineage>
        <taxon>Eukaryota</taxon>
        <taxon>Metazoa</taxon>
        <taxon>Spiralia</taxon>
        <taxon>Gnathifera</taxon>
        <taxon>Rotifera</taxon>
        <taxon>Eurotatoria</taxon>
        <taxon>Bdelloidea</taxon>
        <taxon>Adinetida</taxon>
        <taxon>Adinetidae</taxon>
        <taxon>Adineta</taxon>
    </lineage>
</organism>
<keyword evidence="4" id="KW-0804">Transcription</keyword>
<dbReference type="InterPro" id="IPR011039">
    <property type="entry name" value="TFIIF_interaction"/>
</dbReference>
<name>A0A820GNI0_9BILA</name>
<evidence type="ECO:0000313" key="7">
    <source>
        <dbReference type="EMBL" id="CAF4260868.1"/>
    </source>
</evidence>
<keyword evidence="2" id="KW-0805">Transcription regulation</keyword>
<dbReference type="EMBL" id="CAJOAZ010012996">
    <property type="protein sequence ID" value="CAF4260868.1"/>
    <property type="molecule type" value="Genomic_DNA"/>
</dbReference>
<evidence type="ECO:0000313" key="9">
    <source>
        <dbReference type="Proteomes" id="UP000663868"/>
    </source>
</evidence>
<protein>
    <submittedName>
        <fullName evidence="8">Uncharacterized protein</fullName>
    </submittedName>
</protein>
<dbReference type="EMBL" id="CAJOBB010012873">
    <property type="protein sequence ID" value="CAF4282801.1"/>
    <property type="molecule type" value="Genomic_DNA"/>
</dbReference>
<evidence type="ECO:0000256" key="4">
    <source>
        <dbReference type="ARBA" id="ARBA00023163"/>
    </source>
</evidence>
<dbReference type="GO" id="GO:0005634">
    <property type="term" value="C:nucleus"/>
    <property type="evidence" value="ECO:0007669"/>
    <property type="project" value="UniProtKB-SubCell"/>
</dbReference>
<reference evidence="8" key="1">
    <citation type="submission" date="2021-02" db="EMBL/GenBank/DDBJ databases">
        <authorList>
            <person name="Nowell W R."/>
        </authorList>
    </citation>
    <scope>NUCLEOTIDE SEQUENCE</scope>
</reference>
<dbReference type="GO" id="GO:0003677">
    <property type="term" value="F:DNA binding"/>
    <property type="evidence" value="ECO:0007669"/>
    <property type="project" value="UniProtKB-KW"/>
</dbReference>
<dbReference type="SUPFAM" id="SSF50916">
    <property type="entry name" value="Rap30/74 interaction domains"/>
    <property type="match status" value="1"/>
</dbReference>
<evidence type="ECO:0000256" key="5">
    <source>
        <dbReference type="ARBA" id="ARBA00023242"/>
    </source>
</evidence>
<evidence type="ECO:0000256" key="2">
    <source>
        <dbReference type="ARBA" id="ARBA00023015"/>
    </source>
</evidence>
<gene>
    <name evidence="6" type="ORF">KXQ929_LOCUS30638</name>
    <name evidence="8" type="ORF">KXQ929_LOCUS44538</name>
    <name evidence="7" type="ORF">OXD698_LOCUS43965</name>
</gene>
<accession>A0A820GNI0</accession>
<dbReference type="Proteomes" id="UP000663868">
    <property type="component" value="Unassembled WGS sequence"/>
</dbReference>
<sequence>MSTIDPSNAIDVDLTRSTSGVWLVKMPKYLSQILTDYGDG</sequence>
<comment type="caution">
    <text evidence="8">The sequence shown here is derived from an EMBL/GenBank/DDBJ whole genome shotgun (WGS) entry which is preliminary data.</text>
</comment>
<dbReference type="EMBL" id="CAJOBB010003366">
    <property type="protein sequence ID" value="CAF4036683.1"/>
    <property type="molecule type" value="Genomic_DNA"/>
</dbReference>
<dbReference type="GO" id="GO:0006367">
    <property type="term" value="P:transcription initiation at RNA polymerase II promoter"/>
    <property type="evidence" value="ECO:0007669"/>
    <property type="project" value="InterPro"/>
</dbReference>
<proteinExistence type="predicted"/>
<feature type="non-terminal residue" evidence="8">
    <location>
        <position position="40"/>
    </location>
</feature>
<evidence type="ECO:0000256" key="1">
    <source>
        <dbReference type="ARBA" id="ARBA00004123"/>
    </source>
</evidence>
<dbReference type="Proteomes" id="UP000663844">
    <property type="component" value="Unassembled WGS sequence"/>
</dbReference>
<evidence type="ECO:0000313" key="8">
    <source>
        <dbReference type="EMBL" id="CAF4282801.1"/>
    </source>
</evidence>
<keyword evidence="5" id="KW-0539">Nucleus</keyword>
<keyword evidence="3" id="KW-0238">DNA-binding</keyword>
<evidence type="ECO:0000313" key="6">
    <source>
        <dbReference type="EMBL" id="CAF4036683.1"/>
    </source>
</evidence>
<evidence type="ECO:0000256" key="3">
    <source>
        <dbReference type="ARBA" id="ARBA00023125"/>
    </source>
</evidence>
<comment type="subcellular location">
    <subcellularLocation>
        <location evidence="1">Nucleus</location>
    </subcellularLocation>
</comment>
<dbReference type="AlphaFoldDB" id="A0A820GNI0"/>